<keyword evidence="5" id="KW-0949">S-adenosyl-L-methionine</keyword>
<dbReference type="InterPro" id="IPR029058">
    <property type="entry name" value="AB_hydrolase_fold"/>
</dbReference>
<dbReference type="SUPFAM" id="SSF53335">
    <property type="entry name" value="S-adenosyl-L-methionine-dependent methyltransferases"/>
    <property type="match status" value="1"/>
</dbReference>
<evidence type="ECO:0000256" key="1">
    <source>
        <dbReference type="ARBA" id="ARBA00022450"/>
    </source>
</evidence>
<gene>
    <name evidence="8" type="ORF">BU26DRAFT_502845</name>
</gene>
<evidence type="ECO:0000256" key="3">
    <source>
        <dbReference type="ARBA" id="ARBA00022603"/>
    </source>
</evidence>
<dbReference type="InterPro" id="IPR042099">
    <property type="entry name" value="ANL_N_sf"/>
</dbReference>
<evidence type="ECO:0000256" key="5">
    <source>
        <dbReference type="ARBA" id="ARBA00022691"/>
    </source>
</evidence>
<dbReference type="Pfam" id="PF00501">
    <property type="entry name" value="AMP-binding"/>
    <property type="match status" value="1"/>
</dbReference>
<dbReference type="Pfam" id="PF00891">
    <property type="entry name" value="Methyltransf_2"/>
    <property type="match status" value="1"/>
</dbReference>
<dbReference type="Pfam" id="PF00975">
    <property type="entry name" value="Thioesterase"/>
    <property type="match status" value="1"/>
</dbReference>
<dbReference type="Pfam" id="PF00550">
    <property type="entry name" value="PP-binding"/>
    <property type="match status" value="1"/>
</dbReference>
<dbReference type="InterPro" id="IPR001031">
    <property type="entry name" value="Thioesterase"/>
</dbReference>
<evidence type="ECO:0000256" key="4">
    <source>
        <dbReference type="ARBA" id="ARBA00022679"/>
    </source>
</evidence>
<dbReference type="SUPFAM" id="SSF46785">
    <property type="entry name" value="Winged helix' DNA-binding domain"/>
    <property type="match status" value="1"/>
</dbReference>
<dbReference type="SUPFAM" id="SSF47336">
    <property type="entry name" value="ACP-like"/>
    <property type="match status" value="1"/>
</dbReference>
<accession>A0A6A6IPB2</accession>
<dbReference type="Gene3D" id="3.40.50.1820">
    <property type="entry name" value="alpha/beta hydrolase"/>
    <property type="match status" value="1"/>
</dbReference>
<dbReference type="Gene3D" id="1.10.10.10">
    <property type="entry name" value="Winged helix-like DNA-binding domain superfamily/Winged helix DNA-binding domain"/>
    <property type="match status" value="1"/>
</dbReference>
<feature type="domain" description="Carrier" evidence="7">
    <location>
        <begin position="568"/>
        <end position="645"/>
    </location>
</feature>
<keyword evidence="4" id="KW-0808">Transferase</keyword>
<evidence type="ECO:0000313" key="9">
    <source>
        <dbReference type="Proteomes" id="UP000800094"/>
    </source>
</evidence>
<comment type="similarity">
    <text evidence="6">Belongs to the NRP synthetase family.</text>
</comment>
<dbReference type="InterPro" id="IPR036390">
    <property type="entry name" value="WH_DNA-bd_sf"/>
</dbReference>
<dbReference type="PROSITE" id="PS51683">
    <property type="entry name" value="SAM_OMT_II"/>
    <property type="match status" value="1"/>
</dbReference>
<sequence length="1338" mass="147769">MGSFLSPASLQDLLREASVSYPQRSLIVYPLGNTSTPIRVSYESLYAQALRASQVLLRLPGLKPGAPVLLHLDNHWDTILWFWATLLANALAVPSSPFSNVEDHRRKHIQGLSSLLESPICITRAKAVKLFDCDHNMRLYTVESLLSTPVSPDLQTPPPTPNTGLAMLMLTSGSTGNAKAVQLDHVQILAAIAGKASVRQLSEEKPFLNWIGLDHVASLVEIHLQAMHLGVDQVHVHAADIVSSPLTFLDLLSRHQVTRSFAPNFFLAKLVSQTRKGDNDPGRWDLHHLRVMASGGEANDVQTCIAASTLFSEHGAPSSVITPGFGMTETCAGAIFSLNCPEYDIKHQRAFASLGRCMRGIEMRVTVATVDDGVRLASPDEPGSLEVRGDVVFRGYYRNEKATAQAFRPGGWFRTGDKASIDPAGNLNLLGRADDTMNINGVKISPAGLQTSLEHALAGHVSCGTVFPVRASGASTEQIAVVYVPMKSPLISDDALHIRDIIASVSIAATGTQPVVFAVVDETKLPRTTLGKLSRAKLRTMFENGHFASELEHHRSLISPSILNGTSTPATEAERRLLDDFEEAFDIPSGTMGPLTSIFEMGITSMALISLKRRIETRLCLDVPLITLMNNPTARTLSEALDELNIASGYNPVVTLRSHGSKAPLWLVHPGVGEVLVFLGLANLISDRPVYALRARGFDGEPHFTDLADMIGTYYEAIRRKQPTGPYALAGYSYGSMVAFELAKRLEADGEEVKFLGSFNLPPHIKQRMRQLSWNMCLLHLAYFLGLTTEQFADDIEDSFRELPRESAMATVLEVADEARMAELGLDERKLANWAQLAFSLQSLAVDYEPSGSVGLIDVFHARPLRVAAKSREDWLENHLSKWKHFCRTEPRFHEVGGAHYTMIGKEYVVGAPPSISAPNKVRRYTSTSGSSRPARGTLFQLRLRLSKNETEVEHMDASVEQVKKLAATVGEEGRRKLIVSLHELAYELEDSNDTVHRFGYLHLQTAAVKIGFDIGLFRFLAEREGEVAIDEIARKTGAEELFLSRYLSYLAAISAVRQIDAHHYAANKTTRNLAEPVSLAGISHCFQTIGPQYQALPSFLACTQYANPTAELATAFQQAYSTDQHAFAWFASHPEELKYFNDYMAFRREPKLSWLSVYPVEKEVEGWDAGEDKAVYVNMGGGIGHQCRQFKEKYPGVKGRVVLQDLPHSIDKALDTPGVENCVHNFFEPQPITGAKFYFLRGVLHNHPDHKVRQLLLNVKAAMSSDSVLLIDEMVLPESGVNAYAAAMDLTMMAAFASTERSEKMWRKIIEDVGMRLVKTWPYNEVSYESVMDVRLA</sequence>
<dbReference type="GeneID" id="54579993"/>
<dbReference type="InterPro" id="IPR036736">
    <property type="entry name" value="ACP-like_sf"/>
</dbReference>
<evidence type="ECO:0000256" key="2">
    <source>
        <dbReference type="ARBA" id="ARBA00022553"/>
    </source>
</evidence>
<dbReference type="GO" id="GO:0008171">
    <property type="term" value="F:O-methyltransferase activity"/>
    <property type="evidence" value="ECO:0007669"/>
    <property type="project" value="InterPro"/>
</dbReference>
<dbReference type="GO" id="GO:0032259">
    <property type="term" value="P:methylation"/>
    <property type="evidence" value="ECO:0007669"/>
    <property type="project" value="UniProtKB-KW"/>
</dbReference>
<dbReference type="SUPFAM" id="SSF53474">
    <property type="entry name" value="alpha/beta-Hydrolases"/>
    <property type="match status" value="1"/>
</dbReference>
<evidence type="ECO:0000259" key="7">
    <source>
        <dbReference type="PROSITE" id="PS50075"/>
    </source>
</evidence>
<proteinExistence type="inferred from homology"/>
<keyword evidence="2" id="KW-0597">Phosphoprotein</keyword>
<dbReference type="RefSeq" id="XP_033687369.1">
    <property type="nucleotide sequence ID" value="XM_033826663.1"/>
</dbReference>
<name>A0A6A6IPB2_9PLEO</name>
<keyword evidence="9" id="KW-1185">Reference proteome</keyword>
<dbReference type="SMART" id="SM00823">
    <property type="entry name" value="PKS_PP"/>
    <property type="match status" value="1"/>
</dbReference>
<dbReference type="Gene3D" id="3.40.50.12780">
    <property type="entry name" value="N-terminal domain of ligase-like"/>
    <property type="match status" value="1"/>
</dbReference>
<dbReference type="Gene3D" id="3.40.50.150">
    <property type="entry name" value="Vaccinia Virus protein VP39"/>
    <property type="match status" value="1"/>
</dbReference>
<dbReference type="SUPFAM" id="SSF56801">
    <property type="entry name" value="Acetyl-CoA synthetase-like"/>
    <property type="match status" value="1"/>
</dbReference>
<dbReference type="InterPro" id="IPR045851">
    <property type="entry name" value="AMP-bd_C_sf"/>
</dbReference>
<dbReference type="InterPro" id="IPR029063">
    <property type="entry name" value="SAM-dependent_MTases_sf"/>
</dbReference>
<organism evidence="8 9">
    <name type="scientific">Trematosphaeria pertusa</name>
    <dbReference type="NCBI Taxonomy" id="390896"/>
    <lineage>
        <taxon>Eukaryota</taxon>
        <taxon>Fungi</taxon>
        <taxon>Dikarya</taxon>
        <taxon>Ascomycota</taxon>
        <taxon>Pezizomycotina</taxon>
        <taxon>Dothideomycetes</taxon>
        <taxon>Pleosporomycetidae</taxon>
        <taxon>Pleosporales</taxon>
        <taxon>Massarineae</taxon>
        <taxon>Trematosphaeriaceae</taxon>
        <taxon>Trematosphaeria</taxon>
    </lineage>
</organism>
<evidence type="ECO:0000256" key="6">
    <source>
        <dbReference type="ARBA" id="ARBA00029454"/>
    </source>
</evidence>
<dbReference type="EMBL" id="ML987192">
    <property type="protein sequence ID" value="KAF2252365.1"/>
    <property type="molecule type" value="Genomic_DNA"/>
</dbReference>
<dbReference type="PANTHER" id="PTHR43712">
    <property type="entry name" value="PUTATIVE (AFU_ORTHOLOGUE AFUA_4G14580)-RELATED"/>
    <property type="match status" value="1"/>
</dbReference>
<dbReference type="InterPro" id="IPR009081">
    <property type="entry name" value="PP-bd_ACP"/>
</dbReference>
<keyword evidence="1" id="KW-0596">Phosphopantetheine</keyword>
<evidence type="ECO:0000313" key="8">
    <source>
        <dbReference type="EMBL" id="KAF2252365.1"/>
    </source>
</evidence>
<keyword evidence="3" id="KW-0489">Methyltransferase</keyword>
<dbReference type="PANTHER" id="PTHR43712:SF4">
    <property type="entry name" value="O-METHYLTRANSFERASE DOMAIN-CONTAINING PROTEIN"/>
    <property type="match status" value="1"/>
</dbReference>
<dbReference type="InterPro" id="IPR020806">
    <property type="entry name" value="PKS_PP-bd"/>
</dbReference>
<dbReference type="InterPro" id="IPR036388">
    <property type="entry name" value="WH-like_DNA-bd_sf"/>
</dbReference>
<dbReference type="Gene3D" id="3.30.300.30">
    <property type="match status" value="1"/>
</dbReference>
<dbReference type="InterPro" id="IPR001077">
    <property type="entry name" value="COMT_C"/>
</dbReference>
<dbReference type="Gene3D" id="1.10.1200.10">
    <property type="entry name" value="ACP-like"/>
    <property type="match status" value="1"/>
</dbReference>
<dbReference type="InterPro" id="IPR020845">
    <property type="entry name" value="AMP-binding_CS"/>
</dbReference>
<dbReference type="PROSITE" id="PS00455">
    <property type="entry name" value="AMP_BINDING"/>
    <property type="match status" value="1"/>
</dbReference>
<dbReference type="PROSITE" id="PS50075">
    <property type="entry name" value="CARRIER"/>
    <property type="match status" value="1"/>
</dbReference>
<reference evidence="8" key="1">
    <citation type="journal article" date="2020" name="Stud. Mycol.">
        <title>101 Dothideomycetes genomes: a test case for predicting lifestyles and emergence of pathogens.</title>
        <authorList>
            <person name="Haridas S."/>
            <person name="Albert R."/>
            <person name="Binder M."/>
            <person name="Bloem J."/>
            <person name="Labutti K."/>
            <person name="Salamov A."/>
            <person name="Andreopoulos B."/>
            <person name="Baker S."/>
            <person name="Barry K."/>
            <person name="Bills G."/>
            <person name="Bluhm B."/>
            <person name="Cannon C."/>
            <person name="Castanera R."/>
            <person name="Culley D."/>
            <person name="Daum C."/>
            <person name="Ezra D."/>
            <person name="Gonzalez J."/>
            <person name="Henrissat B."/>
            <person name="Kuo A."/>
            <person name="Liang C."/>
            <person name="Lipzen A."/>
            <person name="Lutzoni F."/>
            <person name="Magnuson J."/>
            <person name="Mondo S."/>
            <person name="Nolan M."/>
            <person name="Ohm R."/>
            <person name="Pangilinan J."/>
            <person name="Park H.-J."/>
            <person name="Ramirez L."/>
            <person name="Alfaro M."/>
            <person name="Sun H."/>
            <person name="Tritt A."/>
            <person name="Yoshinaga Y."/>
            <person name="Zwiers L.-H."/>
            <person name="Turgeon B."/>
            <person name="Goodwin S."/>
            <person name="Spatafora J."/>
            <person name="Crous P."/>
            <person name="Grigoriev I."/>
        </authorList>
    </citation>
    <scope>NUCLEOTIDE SEQUENCE</scope>
    <source>
        <strain evidence="8">CBS 122368</strain>
    </source>
</reference>
<dbReference type="InterPro" id="IPR016461">
    <property type="entry name" value="COMT-like"/>
</dbReference>
<protein>
    <submittedName>
        <fullName evidence="8">Acetyl-CoA synthetase-like protein</fullName>
    </submittedName>
</protein>
<dbReference type="OrthoDB" id="10253869at2759"/>
<dbReference type="InterPro" id="IPR000873">
    <property type="entry name" value="AMP-dep_synth/lig_dom"/>
</dbReference>
<dbReference type="GO" id="GO:0031177">
    <property type="term" value="F:phosphopantetheine binding"/>
    <property type="evidence" value="ECO:0007669"/>
    <property type="project" value="InterPro"/>
</dbReference>
<dbReference type="Proteomes" id="UP000800094">
    <property type="component" value="Unassembled WGS sequence"/>
</dbReference>